<feature type="transmembrane region" description="Helical" evidence="7">
    <location>
        <begin position="153"/>
        <end position="173"/>
    </location>
</feature>
<comment type="similarity">
    <text evidence="2">Belongs to the polysaccharide synthase family.</text>
</comment>
<dbReference type="CDD" id="cd13127">
    <property type="entry name" value="MATE_tuaB_like"/>
    <property type="match status" value="1"/>
</dbReference>
<reference evidence="9" key="1">
    <citation type="journal article" date="2019" name="Int. J. Syst. Evol. Microbiol.">
        <title>The Global Catalogue of Microorganisms (GCM) 10K type strain sequencing project: providing services to taxonomists for standard genome sequencing and annotation.</title>
        <authorList>
            <consortium name="The Broad Institute Genomics Platform"/>
            <consortium name="The Broad Institute Genome Sequencing Center for Infectious Disease"/>
            <person name="Wu L."/>
            <person name="Ma J."/>
        </authorList>
    </citation>
    <scope>NUCLEOTIDE SEQUENCE [LARGE SCALE GENOMIC DNA]</scope>
    <source>
        <strain evidence="9">KCTC 42585</strain>
    </source>
</reference>
<organism evidence="8 9">
    <name type="scientific">Salinimicrobium flavum</name>
    <dbReference type="NCBI Taxonomy" id="1737065"/>
    <lineage>
        <taxon>Bacteria</taxon>
        <taxon>Pseudomonadati</taxon>
        <taxon>Bacteroidota</taxon>
        <taxon>Flavobacteriia</taxon>
        <taxon>Flavobacteriales</taxon>
        <taxon>Flavobacteriaceae</taxon>
        <taxon>Salinimicrobium</taxon>
    </lineage>
</organism>
<comment type="caution">
    <text evidence="8">The sequence shown here is derived from an EMBL/GenBank/DDBJ whole genome shotgun (WGS) entry which is preliminary data.</text>
</comment>
<feature type="transmembrane region" description="Helical" evidence="7">
    <location>
        <begin position="12"/>
        <end position="35"/>
    </location>
</feature>
<evidence type="ECO:0000256" key="6">
    <source>
        <dbReference type="ARBA" id="ARBA00023136"/>
    </source>
</evidence>
<dbReference type="InterPro" id="IPR050833">
    <property type="entry name" value="Poly_Biosynth_Transport"/>
</dbReference>
<feature type="transmembrane region" description="Helical" evidence="7">
    <location>
        <begin position="363"/>
        <end position="394"/>
    </location>
</feature>
<feature type="transmembrane region" description="Helical" evidence="7">
    <location>
        <begin position="114"/>
        <end position="132"/>
    </location>
</feature>
<dbReference type="PANTHER" id="PTHR30250:SF10">
    <property type="entry name" value="LIPOPOLYSACCHARIDE BIOSYNTHESIS PROTEIN WZXC"/>
    <property type="match status" value="1"/>
</dbReference>
<feature type="transmembrane region" description="Helical" evidence="7">
    <location>
        <begin position="318"/>
        <end position="342"/>
    </location>
</feature>
<dbReference type="Proteomes" id="UP001597468">
    <property type="component" value="Unassembled WGS sequence"/>
</dbReference>
<feature type="transmembrane region" description="Helical" evidence="7">
    <location>
        <begin position="79"/>
        <end position="102"/>
    </location>
</feature>
<protein>
    <submittedName>
        <fullName evidence="8">Lipopolysaccharide biosynthesis protein</fullName>
    </submittedName>
</protein>
<accession>A0ABW5IXW6</accession>
<feature type="transmembrane region" description="Helical" evidence="7">
    <location>
        <begin position="443"/>
        <end position="464"/>
    </location>
</feature>
<evidence type="ECO:0000256" key="1">
    <source>
        <dbReference type="ARBA" id="ARBA00004651"/>
    </source>
</evidence>
<keyword evidence="5 7" id="KW-1133">Transmembrane helix</keyword>
<dbReference type="Pfam" id="PF13440">
    <property type="entry name" value="Polysacc_synt_3"/>
    <property type="match status" value="1"/>
</dbReference>
<evidence type="ECO:0000256" key="3">
    <source>
        <dbReference type="ARBA" id="ARBA00022475"/>
    </source>
</evidence>
<evidence type="ECO:0000256" key="5">
    <source>
        <dbReference type="ARBA" id="ARBA00022989"/>
    </source>
</evidence>
<gene>
    <name evidence="8" type="ORF">ACFSTG_11535</name>
</gene>
<proteinExistence type="inferred from homology"/>
<dbReference type="RefSeq" id="WP_380752822.1">
    <property type="nucleotide sequence ID" value="NZ_JBHULT010000010.1"/>
</dbReference>
<sequence length="479" mass="53998">MSLRKQATAGLVWTFAQQFSNQIIAFVVSIILARLLLPEQFGLVGMVAVFVAIGRSLMDAGLTQSLIRDKDADQEDLSTVFFFNLVASSVIYLLIFFSAPLIAKFYEEPSLTKIVRVLCLTFVVSAFGAIQSTRLTKVMNFKTQTLISVPSTVVSGIVGVSMAYSGFGVWSLVWSRVSASLMRTVQLWIYSKWAPSFQFSIPKFKDHFNFGYKLTLSGLLDTIFSNIYIIIIGKYFATSQVGFYVKSQSLKNLPVSNISNALNKVTYPLFAQIQDDNIRLKRVYQQIMQMVVFIIAPVLIFAAVLAEPTFRFLLTEKWLPAVPYFQILCVSGILYPLNSYNLNVLKVKGRSDLFLKLEIIKKVLIVIGIVIAIQFGIMALLYTQAILSIVAFYINSYNTDKFINYSSWEQTKDIFPIIFIGLVSGAVIYIADGFMEQVGWLDIIRILLGSILGLVTYMTFSFIFKKDVVIFFKKIILKK</sequence>
<keyword evidence="9" id="KW-1185">Reference proteome</keyword>
<dbReference type="EMBL" id="JBHULT010000010">
    <property type="protein sequence ID" value="MFD2518531.1"/>
    <property type="molecule type" value="Genomic_DNA"/>
</dbReference>
<dbReference type="PANTHER" id="PTHR30250">
    <property type="entry name" value="PST FAMILY PREDICTED COLANIC ACID TRANSPORTER"/>
    <property type="match status" value="1"/>
</dbReference>
<comment type="subcellular location">
    <subcellularLocation>
        <location evidence="1">Cell membrane</location>
        <topology evidence="1">Multi-pass membrane protein</topology>
    </subcellularLocation>
</comment>
<feature type="transmembrane region" description="Helical" evidence="7">
    <location>
        <begin position="414"/>
        <end position="431"/>
    </location>
</feature>
<feature type="transmembrane region" description="Helical" evidence="7">
    <location>
        <begin position="41"/>
        <end position="58"/>
    </location>
</feature>
<keyword evidence="4 7" id="KW-0812">Transmembrane</keyword>
<feature type="transmembrane region" description="Helical" evidence="7">
    <location>
        <begin position="223"/>
        <end position="245"/>
    </location>
</feature>
<evidence type="ECO:0000313" key="9">
    <source>
        <dbReference type="Proteomes" id="UP001597468"/>
    </source>
</evidence>
<keyword evidence="6 7" id="KW-0472">Membrane</keyword>
<evidence type="ECO:0000256" key="4">
    <source>
        <dbReference type="ARBA" id="ARBA00022692"/>
    </source>
</evidence>
<feature type="transmembrane region" description="Helical" evidence="7">
    <location>
        <begin position="287"/>
        <end position="306"/>
    </location>
</feature>
<evidence type="ECO:0000256" key="7">
    <source>
        <dbReference type="SAM" id="Phobius"/>
    </source>
</evidence>
<keyword evidence="3" id="KW-1003">Cell membrane</keyword>
<name>A0ABW5IXW6_9FLAO</name>
<evidence type="ECO:0000313" key="8">
    <source>
        <dbReference type="EMBL" id="MFD2518531.1"/>
    </source>
</evidence>
<evidence type="ECO:0000256" key="2">
    <source>
        <dbReference type="ARBA" id="ARBA00007430"/>
    </source>
</evidence>